<dbReference type="Pfam" id="PF03106">
    <property type="entry name" value="WRKY"/>
    <property type="match status" value="1"/>
</dbReference>
<dbReference type="FunFam" id="2.20.25.80:FF:000003">
    <property type="entry name" value="WRKY transcription factor 57"/>
    <property type="match status" value="1"/>
</dbReference>
<dbReference type="EMBL" id="SPHZ02000003">
    <property type="protein sequence ID" value="KAF0923586.1"/>
    <property type="molecule type" value="Genomic_DNA"/>
</dbReference>
<evidence type="ECO:0000259" key="7">
    <source>
        <dbReference type="PROSITE" id="PS50811"/>
    </source>
</evidence>
<sequence>MSGAGGGDHGRLYGDHPAAGFVPFDYDDDDVVDRFFFGRSAACGGAGGDDDWLNITPYSSITDYLQGFLQDPVDAPSPLGDAALKHEMVVENTGHDGQQAGGAAAPVTPNSSVMSSSSEAAGEDELRRCKKGRRPEEEEEIDDEGSAVQSCKTNKAKKKGEKKAREPRVAFMTRSEVDHLEDGYRWRKYGQKAVKNSSYPRSYYRCTAPRCGVKKRVERSQQDPSMVITTYEGQHTHPSPVSHHVHRQRLMSARAVMAGGAGYQVGAPPPSLLGFYPKDGALAAGVTTMNQQQMPSIHAAPPTMPPLHLYTPQDLLPSAIGSHHGY</sequence>
<gene>
    <name evidence="8" type="ORF">E2562_006581</name>
</gene>
<dbReference type="SUPFAM" id="SSF118290">
    <property type="entry name" value="WRKY DNA-binding domain"/>
    <property type="match status" value="1"/>
</dbReference>
<dbReference type="InterPro" id="IPR003657">
    <property type="entry name" value="WRKY_dom"/>
</dbReference>
<organism evidence="8 9">
    <name type="scientific">Oryza meyeriana var. granulata</name>
    <dbReference type="NCBI Taxonomy" id="110450"/>
    <lineage>
        <taxon>Eukaryota</taxon>
        <taxon>Viridiplantae</taxon>
        <taxon>Streptophyta</taxon>
        <taxon>Embryophyta</taxon>
        <taxon>Tracheophyta</taxon>
        <taxon>Spermatophyta</taxon>
        <taxon>Magnoliopsida</taxon>
        <taxon>Liliopsida</taxon>
        <taxon>Poales</taxon>
        <taxon>Poaceae</taxon>
        <taxon>BOP clade</taxon>
        <taxon>Oryzoideae</taxon>
        <taxon>Oryzeae</taxon>
        <taxon>Oryzinae</taxon>
        <taxon>Oryza</taxon>
        <taxon>Oryza meyeriana</taxon>
    </lineage>
</organism>
<dbReference type="Gene3D" id="2.20.25.80">
    <property type="entry name" value="WRKY domain"/>
    <property type="match status" value="1"/>
</dbReference>
<feature type="region of interest" description="Disordered" evidence="6">
    <location>
        <begin position="94"/>
        <end position="167"/>
    </location>
</feature>
<comment type="subcellular location">
    <subcellularLocation>
        <location evidence="1">Nucleus</location>
    </subcellularLocation>
</comment>
<evidence type="ECO:0000313" key="9">
    <source>
        <dbReference type="Proteomes" id="UP000479710"/>
    </source>
</evidence>
<feature type="compositionally biased region" description="Low complexity" evidence="6">
    <location>
        <begin position="97"/>
        <end position="118"/>
    </location>
</feature>
<dbReference type="OrthoDB" id="693960at2759"/>
<dbReference type="PANTHER" id="PTHR31221">
    <property type="entry name" value="WRKY TRANSCRIPTION FACTOR PROTEIN 1-RELATED"/>
    <property type="match status" value="1"/>
</dbReference>
<name>A0A6G1EG66_9ORYZ</name>
<keyword evidence="3" id="KW-0238">DNA-binding</keyword>
<accession>A0A6G1EG66</accession>
<keyword evidence="4" id="KW-0804">Transcription</keyword>
<evidence type="ECO:0000256" key="3">
    <source>
        <dbReference type="ARBA" id="ARBA00023125"/>
    </source>
</evidence>
<proteinExistence type="predicted"/>
<dbReference type="SMART" id="SM00774">
    <property type="entry name" value="WRKY"/>
    <property type="match status" value="1"/>
</dbReference>
<dbReference type="Proteomes" id="UP000479710">
    <property type="component" value="Unassembled WGS sequence"/>
</dbReference>
<evidence type="ECO:0000256" key="1">
    <source>
        <dbReference type="ARBA" id="ARBA00004123"/>
    </source>
</evidence>
<dbReference type="InterPro" id="IPR036576">
    <property type="entry name" value="WRKY_dom_sf"/>
</dbReference>
<keyword evidence="2" id="KW-0805">Transcription regulation</keyword>
<dbReference type="GO" id="GO:0043565">
    <property type="term" value="F:sequence-specific DNA binding"/>
    <property type="evidence" value="ECO:0007669"/>
    <property type="project" value="InterPro"/>
</dbReference>
<evidence type="ECO:0000256" key="4">
    <source>
        <dbReference type="ARBA" id="ARBA00023163"/>
    </source>
</evidence>
<feature type="domain" description="WRKY" evidence="7">
    <location>
        <begin position="175"/>
        <end position="240"/>
    </location>
</feature>
<dbReference type="PANTHER" id="PTHR31221:SF366">
    <property type="entry name" value="OS05G0583000 PROTEIN"/>
    <property type="match status" value="1"/>
</dbReference>
<dbReference type="GO" id="GO:0005634">
    <property type="term" value="C:nucleus"/>
    <property type="evidence" value="ECO:0007669"/>
    <property type="project" value="UniProtKB-SubCell"/>
</dbReference>
<evidence type="ECO:0000313" key="8">
    <source>
        <dbReference type="EMBL" id="KAF0923586.1"/>
    </source>
</evidence>
<evidence type="ECO:0000256" key="2">
    <source>
        <dbReference type="ARBA" id="ARBA00023015"/>
    </source>
</evidence>
<dbReference type="PROSITE" id="PS50811">
    <property type="entry name" value="WRKY"/>
    <property type="match status" value="1"/>
</dbReference>
<dbReference type="InterPro" id="IPR044810">
    <property type="entry name" value="WRKY_plant"/>
</dbReference>
<protein>
    <recommendedName>
        <fullName evidence="7">WRKY domain-containing protein</fullName>
    </recommendedName>
</protein>
<evidence type="ECO:0000256" key="5">
    <source>
        <dbReference type="ARBA" id="ARBA00023242"/>
    </source>
</evidence>
<dbReference type="AlphaFoldDB" id="A0A6G1EG66"/>
<keyword evidence="5" id="KW-0539">Nucleus</keyword>
<keyword evidence="9" id="KW-1185">Reference proteome</keyword>
<dbReference type="GO" id="GO:0003700">
    <property type="term" value="F:DNA-binding transcription factor activity"/>
    <property type="evidence" value="ECO:0007669"/>
    <property type="project" value="InterPro"/>
</dbReference>
<evidence type="ECO:0000256" key="6">
    <source>
        <dbReference type="SAM" id="MobiDB-lite"/>
    </source>
</evidence>
<comment type="caution">
    <text evidence="8">The sequence shown here is derived from an EMBL/GenBank/DDBJ whole genome shotgun (WGS) entry which is preliminary data.</text>
</comment>
<reference evidence="8 9" key="1">
    <citation type="submission" date="2019-11" db="EMBL/GenBank/DDBJ databases">
        <title>Whole genome sequence of Oryza granulata.</title>
        <authorList>
            <person name="Li W."/>
        </authorList>
    </citation>
    <scope>NUCLEOTIDE SEQUENCE [LARGE SCALE GENOMIC DNA]</scope>
    <source>
        <strain evidence="9">cv. Menghai</strain>
        <tissue evidence="8">Leaf</tissue>
    </source>
</reference>